<name>A0A085LPF4_9BILA</name>
<protein>
    <submittedName>
        <fullName evidence="1">Uncharacterized protein</fullName>
    </submittedName>
</protein>
<accession>A0A085LPF4</accession>
<proteinExistence type="predicted"/>
<organism evidence="1 2">
    <name type="scientific">Trichuris suis</name>
    <name type="common">pig whipworm</name>
    <dbReference type="NCBI Taxonomy" id="68888"/>
    <lineage>
        <taxon>Eukaryota</taxon>
        <taxon>Metazoa</taxon>
        <taxon>Ecdysozoa</taxon>
        <taxon>Nematoda</taxon>
        <taxon>Enoplea</taxon>
        <taxon>Dorylaimia</taxon>
        <taxon>Trichinellida</taxon>
        <taxon>Trichuridae</taxon>
        <taxon>Trichuris</taxon>
    </lineage>
</organism>
<evidence type="ECO:0000313" key="1">
    <source>
        <dbReference type="EMBL" id="KFD46850.1"/>
    </source>
</evidence>
<dbReference type="AlphaFoldDB" id="A0A085LPF4"/>
<dbReference type="Proteomes" id="UP000030764">
    <property type="component" value="Unassembled WGS sequence"/>
</dbReference>
<dbReference type="EMBL" id="KL363350">
    <property type="protein sequence ID" value="KFD46850.1"/>
    <property type="molecule type" value="Genomic_DNA"/>
</dbReference>
<gene>
    <name evidence="1" type="ORF">M513_12255</name>
</gene>
<reference evidence="1 2" key="1">
    <citation type="journal article" date="2014" name="Nat. Genet.">
        <title>Genome and transcriptome of the porcine whipworm Trichuris suis.</title>
        <authorList>
            <person name="Jex A.R."/>
            <person name="Nejsum P."/>
            <person name="Schwarz E.M."/>
            <person name="Hu L."/>
            <person name="Young N.D."/>
            <person name="Hall R.S."/>
            <person name="Korhonen P.K."/>
            <person name="Liao S."/>
            <person name="Thamsborg S."/>
            <person name="Xia J."/>
            <person name="Xu P."/>
            <person name="Wang S."/>
            <person name="Scheerlinck J.P."/>
            <person name="Hofmann A."/>
            <person name="Sternberg P.W."/>
            <person name="Wang J."/>
            <person name="Gasser R.B."/>
        </authorList>
    </citation>
    <scope>NUCLEOTIDE SEQUENCE [LARGE SCALE GENOMIC DNA]</scope>
    <source>
        <strain evidence="1">DCEP-RM93M</strain>
    </source>
</reference>
<sequence>MTEANTCLSTTDGVAFLVGRLPSGNVAGPNVGSVSDLGALLASDQAHRETAKGHPHGPGG</sequence>
<keyword evidence="2" id="KW-1185">Reference proteome</keyword>
<evidence type="ECO:0000313" key="2">
    <source>
        <dbReference type="Proteomes" id="UP000030764"/>
    </source>
</evidence>